<evidence type="ECO:0000256" key="3">
    <source>
        <dbReference type="ARBA" id="ARBA00023125"/>
    </source>
</evidence>
<dbReference type="PROSITE" id="PS50931">
    <property type="entry name" value="HTH_LYSR"/>
    <property type="match status" value="1"/>
</dbReference>
<dbReference type="InterPro" id="IPR000847">
    <property type="entry name" value="LysR_HTH_N"/>
</dbReference>
<dbReference type="PANTHER" id="PTHR30126:SF91">
    <property type="entry name" value="LYSR FAMILY TRANSCRIPTIONAL REGULATOR"/>
    <property type="match status" value="1"/>
</dbReference>
<dbReference type="GO" id="GO:0003700">
    <property type="term" value="F:DNA-binding transcription factor activity"/>
    <property type="evidence" value="ECO:0007669"/>
    <property type="project" value="InterPro"/>
</dbReference>
<protein>
    <submittedName>
        <fullName evidence="6">DNA-binding transcriptional LysR family regulator</fullName>
    </submittedName>
</protein>
<evidence type="ECO:0000256" key="2">
    <source>
        <dbReference type="ARBA" id="ARBA00023015"/>
    </source>
</evidence>
<dbReference type="InterPro" id="IPR005119">
    <property type="entry name" value="LysR_subst-bd"/>
</dbReference>
<dbReference type="AlphaFoldDB" id="A0A841L2P7"/>
<dbReference type="Pfam" id="PF00126">
    <property type="entry name" value="HTH_1"/>
    <property type="match status" value="1"/>
</dbReference>
<organism evidence="6 7">
    <name type="scientific">Polymorphobacter multimanifer</name>
    <dbReference type="NCBI Taxonomy" id="1070431"/>
    <lineage>
        <taxon>Bacteria</taxon>
        <taxon>Pseudomonadati</taxon>
        <taxon>Pseudomonadota</taxon>
        <taxon>Alphaproteobacteria</taxon>
        <taxon>Sphingomonadales</taxon>
        <taxon>Sphingosinicellaceae</taxon>
        <taxon>Polymorphobacter</taxon>
    </lineage>
</organism>
<dbReference type="Gene3D" id="3.40.190.290">
    <property type="match status" value="1"/>
</dbReference>
<evidence type="ECO:0000259" key="5">
    <source>
        <dbReference type="PROSITE" id="PS50931"/>
    </source>
</evidence>
<dbReference type="InterPro" id="IPR036388">
    <property type="entry name" value="WH-like_DNA-bd_sf"/>
</dbReference>
<keyword evidence="3 6" id="KW-0238">DNA-binding</keyword>
<dbReference type="EMBL" id="JACIIV010000004">
    <property type="protein sequence ID" value="MBB6226576.1"/>
    <property type="molecule type" value="Genomic_DNA"/>
</dbReference>
<name>A0A841L2P7_9SPHN</name>
<sequence length="304" mass="31399">MPKVGTPSLDQLQLFLAVVEHGGFAAAGRALGRATSAVSYGIANLEAQLGLALFDRAGTRRPTLTAAGTAVLAEARRLADDLAGLKARVSGLAAGLEAEVSLAVDVMLPSARLAESLRGFQQQFPTVTLRLHVEALGAVTALVLDGTAGLGVAGPLSSESEALARHAAGSVLLVPVAAPGHPLDAPSVPPGAARAHIQLVLSDRSPITRGRDFGVSSPQSWRLADLGAKHALLLEGVGWGNMPEPLVAGDLAAGRLVRLDLPDHRGGRYGFHAIHRTDTPPGPAAAWLLARLIRSDTPSDRSDY</sequence>
<dbReference type="InterPro" id="IPR036390">
    <property type="entry name" value="WH_DNA-bd_sf"/>
</dbReference>
<comment type="similarity">
    <text evidence="1">Belongs to the LysR transcriptional regulatory family.</text>
</comment>
<evidence type="ECO:0000256" key="1">
    <source>
        <dbReference type="ARBA" id="ARBA00009437"/>
    </source>
</evidence>
<evidence type="ECO:0000256" key="4">
    <source>
        <dbReference type="ARBA" id="ARBA00023163"/>
    </source>
</evidence>
<keyword evidence="4" id="KW-0804">Transcription</keyword>
<evidence type="ECO:0000313" key="6">
    <source>
        <dbReference type="EMBL" id="MBB6226576.1"/>
    </source>
</evidence>
<keyword evidence="2" id="KW-0805">Transcription regulation</keyword>
<dbReference type="SUPFAM" id="SSF46785">
    <property type="entry name" value="Winged helix' DNA-binding domain"/>
    <property type="match status" value="1"/>
</dbReference>
<comment type="caution">
    <text evidence="6">The sequence shown here is derived from an EMBL/GenBank/DDBJ whole genome shotgun (WGS) entry which is preliminary data.</text>
</comment>
<feature type="domain" description="HTH lysR-type" evidence="5">
    <location>
        <begin position="7"/>
        <end position="65"/>
    </location>
</feature>
<reference evidence="6 7" key="1">
    <citation type="submission" date="2020-08" db="EMBL/GenBank/DDBJ databases">
        <title>Genomic Encyclopedia of Type Strains, Phase IV (KMG-IV): sequencing the most valuable type-strain genomes for metagenomic binning, comparative biology and taxonomic classification.</title>
        <authorList>
            <person name="Goeker M."/>
        </authorList>
    </citation>
    <scope>NUCLEOTIDE SEQUENCE [LARGE SCALE GENOMIC DNA]</scope>
    <source>
        <strain evidence="6 7">DSM 102189</strain>
    </source>
</reference>
<evidence type="ECO:0000313" key="7">
    <source>
        <dbReference type="Proteomes" id="UP000538147"/>
    </source>
</evidence>
<proteinExistence type="inferred from homology"/>
<dbReference type="Pfam" id="PF03466">
    <property type="entry name" value="LysR_substrate"/>
    <property type="match status" value="1"/>
</dbReference>
<dbReference type="Proteomes" id="UP000538147">
    <property type="component" value="Unassembled WGS sequence"/>
</dbReference>
<dbReference type="PANTHER" id="PTHR30126">
    <property type="entry name" value="HTH-TYPE TRANSCRIPTIONAL REGULATOR"/>
    <property type="match status" value="1"/>
</dbReference>
<dbReference type="Gene3D" id="1.10.10.10">
    <property type="entry name" value="Winged helix-like DNA-binding domain superfamily/Winged helix DNA-binding domain"/>
    <property type="match status" value="1"/>
</dbReference>
<dbReference type="GO" id="GO:0000976">
    <property type="term" value="F:transcription cis-regulatory region binding"/>
    <property type="evidence" value="ECO:0007669"/>
    <property type="project" value="TreeGrafter"/>
</dbReference>
<dbReference type="SUPFAM" id="SSF53850">
    <property type="entry name" value="Periplasmic binding protein-like II"/>
    <property type="match status" value="1"/>
</dbReference>
<accession>A0A841L2P7</accession>
<gene>
    <name evidence="6" type="ORF">FHS79_000733</name>
</gene>
<dbReference type="RefSeq" id="WP_184195523.1">
    <property type="nucleotide sequence ID" value="NZ_BMOX01000036.1"/>
</dbReference>
<keyword evidence="7" id="KW-1185">Reference proteome</keyword>